<gene>
    <name evidence="3" type="primary">LOC136091847</name>
</gene>
<evidence type="ECO:0000313" key="3">
    <source>
        <dbReference type="RefSeq" id="XP_065675631.1"/>
    </source>
</evidence>
<feature type="compositionally biased region" description="Low complexity" evidence="1">
    <location>
        <begin position="63"/>
        <end position="73"/>
    </location>
</feature>
<evidence type="ECO:0000313" key="2">
    <source>
        <dbReference type="Proteomes" id="UP001652625"/>
    </source>
</evidence>
<dbReference type="GeneID" id="136091847"/>
<dbReference type="RefSeq" id="XP_065675631.1">
    <property type="nucleotide sequence ID" value="XM_065819559.1"/>
</dbReference>
<accession>A0ABM4DM77</accession>
<proteinExistence type="predicted"/>
<evidence type="ECO:0000256" key="1">
    <source>
        <dbReference type="SAM" id="MobiDB-lite"/>
    </source>
</evidence>
<feature type="region of interest" description="Disordered" evidence="1">
    <location>
        <begin position="63"/>
        <end position="82"/>
    </location>
</feature>
<name>A0ABM4DM77_HYDVU</name>
<organism evidence="2 3">
    <name type="scientific">Hydra vulgaris</name>
    <name type="common">Hydra</name>
    <name type="synonym">Hydra attenuata</name>
    <dbReference type="NCBI Taxonomy" id="6087"/>
    <lineage>
        <taxon>Eukaryota</taxon>
        <taxon>Metazoa</taxon>
        <taxon>Cnidaria</taxon>
        <taxon>Hydrozoa</taxon>
        <taxon>Hydroidolina</taxon>
        <taxon>Anthoathecata</taxon>
        <taxon>Aplanulata</taxon>
        <taxon>Hydridae</taxon>
        <taxon>Hydra</taxon>
    </lineage>
</organism>
<keyword evidence="2" id="KW-1185">Reference proteome</keyword>
<dbReference type="Proteomes" id="UP001652625">
    <property type="component" value="Chromosome 15"/>
</dbReference>
<reference evidence="3" key="1">
    <citation type="submission" date="2025-08" db="UniProtKB">
        <authorList>
            <consortium name="RefSeq"/>
        </authorList>
    </citation>
    <scope>IDENTIFICATION</scope>
</reference>
<protein>
    <submittedName>
        <fullName evidence="3">Uncharacterized protein LOC136091847</fullName>
    </submittedName>
</protein>
<sequence length="418" mass="47320">MKAIKVTLKNRSEIVVANSDLFAFVQQIVLSHNGITSSQVNTTPLDITNQTAQYSRFSNISPNSSINISPNSNHLTKNLNPKRKMSKVKLPQSDVELLLTYFSVPVIELLNGVSNVFVLKELKNALTQFASLKVRANDNYGNREFFSRLKITLKNLYPQFKDDWEPMFVQISNNLRQQRCSKVHESSAKLFRPARGHNTLAIKEIVACAEPVLSTNKIEAEIKNELGKTIPSIAVLSILNRNLFYHQIFEQIPNRLRIAPSLLIDEFKRFFPQHENIVSCSRLFIKAAFKDNANIISSVMELQSMFISQKSKDFLFLQSHADNIDAELALPSLYGPQVVLNGLYFGIRSRTGIELCATQILCMEEVIASIIAVYYLKDLCYPSCFAQLLGIFQETILKINYPHKSKAAARYVLKFSSS</sequence>